<dbReference type="Pfam" id="PF13207">
    <property type="entry name" value="AAA_17"/>
    <property type="match status" value="1"/>
</dbReference>
<evidence type="ECO:0008006" key="3">
    <source>
        <dbReference type="Google" id="ProtNLM"/>
    </source>
</evidence>
<dbReference type="InterPro" id="IPR027417">
    <property type="entry name" value="P-loop_NTPase"/>
</dbReference>
<dbReference type="Gene3D" id="3.40.50.300">
    <property type="entry name" value="P-loop containing nucleotide triphosphate hydrolases"/>
    <property type="match status" value="1"/>
</dbReference>
<evidence type="ECO:0000313" key="2">
    <source>
        <dbReference type="Proteomes" id="UP000229385"/>
    </source>
</evidence>
<organism evidence="1 2">
    <name type="scientific">Candidatus Uhrbacteria bacterium CG_4_9_14_3_um_filter_50_9</name>
    <dbReference type="NCBI Taxonomy" id="1975035"/>
    <lineage>
        <taxon>Bacteria</taxon>
        <taxon>Candidatus Uhriibacteriota</taxon>
    </lineage>
</organism>
<sequence>MNVALKTSYQYVIGLTGPIASGKGLAVKAIREELGDRSIQSILLSDYIREVVRAEGLPLNRDTLREAGNAKRKEQGPGAWVEEMLSRLPTLGGTVLIVDSIRNPGEIEALHRAFGERLFVIATDAPVEDRIERVLMRARLDDSTDPVEVERAMRIEMEDNPEYGFAIERCREMADAVSLGKESKQERVAEIQERVRAFVEGLEETEARRELRRGRAA</sequence>
<proteinExistence type="predicted"/>
<dbReference type="AlphaFoldDB" id="A0A2M7XAW6"/>
<name>A0A2M7XAW6_9BACT</name>
<dbReference type="PANTHER" id="PTHR41930">
    <property type="entry name" value="UPF0200 PROTEIN MJ1399"/>
    <property type="match status" value="1"/>
</dbReference>
<evidence type="ECO:0000313" key="1">
    <source>
        <dbReference type="EMBL" id="PJA45002.1"/>
    </source>
</evidence>
<protein>
    <recommendedName>
        <fullName evidence="3">Dephospho-CoA kinase</fullName>
    </recommendedName>
</protein>
<accession>A0A2M7XAW6</accession>
<dbReference type="Proteomes" id="UP000229385">
    <property type="component" value="Unassembled WGS sequence"/>
</dbReference>
<dbReference type="SUPFAM" id="SSF52540">
    <property type="entry name" value="P-loop containing nucleoside triphosphate hydrolases"/>
    <property type="match status" value="1"/>
</dbReference>
<gene>
    <name evidence="1" type="ORF">CO174_05465</name>
</gene>
<comment type="caution">
    <text evidence="1">The sequence shown here is derived from an EMBL/GenBank/DDBJ whole genome shotgun (WGS) entry which is preliminary data.</text>
</comment>
<dbReference type="EMBL" id="PFWU01000055">
    <property type="protein sequence ID" value="PJA45002.1"/>
    <property type="molecule type" value="Genomic_DNA"/>
</dbReference>
<dbReference type="CDD" id="cd02019">
    <property type="entry name" value="NK"/>
    <property type="match status" value="1"/>
</dbReference>
<dbReference type="PANTHER" id="PTHR41930:SF1">
    <property type="entry name" value="DEPHOSPHO-COA KINASE"/>
    <property type="match status" value="1"/>
</dbReference>
<reference evidence="2" key="1">
    <citation type="submission" date="2017-09" db="EMBL/GenBank/DDBJ databases">
        <title>Depth-based differentiation of microbial function through sediment-hosted aquifers and enrichment of novel symbionts in the deep terrestrial subsurface.</title>
        <authorList>
            <person name="Probst A.J."/>
            <person name="Ladd B."/>
            <person name="Jarett J.K."/>
            <person name="Geller-Mcgrath D.E."/>
            <person name="Sieber C.M.K."/>
            <person name="Emerson J.B."/>
            <person name="Anantharaman K."/>
            <person name="Thomas B.C."/>
            <person name="Malmstrom R."/>
            <person name="Stieglmeier M."/>
            <person name="Klingl A."/>
            <person name="Woyke T."/>
            <person name="Ryan C.M."/>
            <person name="Banfield J.F."/>
        </authorList>
    </citation>
    <scope>NUCLEOTIDE SEQUENCE [LARGE SCALE GENOMIC DNA]</scope>
</reference>